<dbReference type="CDD" id="cd05716">
    <property type="entry name" value="IgV_pIgR_like"/>
    <property type="match status" value="1"/>
</dbReference>
<feature type="transmembrane region" description="Helical" evidence="4">
    <location>
        <begin position="164"/>
        <end position="181"/>
    </location>
</feature>
<protein>
    <submittedName>
        <fullName evidence="7">CMRF35-like molecule 7</fullName>
    </submittedName>
</protein>
<evidence type="ECO:0000256" key="1">
    <source>
        <dbReference type="ARBA" id="ARBA00004370"/>
    </source>
</evidence>
<dbReference type="AlphaFoldDB" id="A0AAJ7PKX0"/>
<dbReference type="GO" id="GO:0005886">
    <property type="term" value="C:plasma membrane"/>
    <property type="evidence" value="ECO:0007669"/>
    <property type="project" value="TreeGrafter"/>
</dbReference>
<dbReference type="PROSITE" id="PS50835">
    <property type="entry name" value="IG_LIKE"/>
    <property type="match status" value="1"/>
</dbReference>
<feature type="domain" description="Ig-like" evidence="5">
    <location>
        <begin position="27"/>
        <end position="124"/>
    </location>
</feature>
<dbReference type="PANTHER" id="PTHR11860:SF111">
    <property type="entry name" value="IMMUNOGLOBULIN SUBTYPE DOMAIN-CONTAINING PROTEIN"/>
    <property type="match status" value="1"/>
</dbReference>
<accession>A0AAJ7PKX0</accession>
<gene>
    <name evidence="7" type="primary">LOC108882147</name>
</gene>
<dbReference type="Pfam" id="PF07686">
    <property type="entry name" value="V-set"/>
    <property type="match status" value="1"/>
</dbReference>
<proteinExistence type="predicted"/>
<reference evidence="7" key="1">
    <citation type="submission" date="2025-08" db="UniProtKB">
        <authorList>
            <consortium name="RefSeq"/>
        </authorList>
    </citation>
    <scope>IDENTIFICATION</scope>
    <source>
        <tissue evidence="7">Brain</tissue>
    </source>
</reference>
<dbReference type="InterPro" id="IPR013106">
    <property type="entry name" value="Ig_V-set"/>
</dbReference>
<evidence type="ECO:0000256" key="3">
    <source>
        <dbReference type="ARBA" id="ARBA00023136"/>
    </source>
</evidence>
<dbReference type="GO" id="GO:0004888">
    <property type="term" value="F:transmembrane signaling receptor activity"/>
    <property type="evidence" value="ECO:0007669"/>
    <property type="project" value="TreeGrafter"/>
</dbReference>
<comment type="subcellular location">
    <subcellularLocation>
        <location evidence="1">Membrane</location>
    </subcellularLocation>
</comment>
<dbReference type="InterPro" id="IPR007110">
    <property type="entry name" value="Ig-like_dom"/>
</dbReference>
<dbReference type="GeneID" id="108882147"/>
<keyword evidence="3 4" id="KW-0472">Membrane</keyword>
<evidence type="ECO:0000313" key="6">
    <source>
        <dbReference type="Proteomes" id="UP000694890"/>
    </source>
</evidence>
<dbReference type="SMART" id="SM00409">
    <property type="entry name" value="IG"/>
    <property type="match status" value="1"/>
</dbReference>
<dbReference type="InterPro" id="IPR013783">
    <property type="entry name" value="Ig-like_fold"/>
</dbReference>
<keyword evidence="2 4" id="KW-0812">Transmembrane</keyword>
<name>A0AAJ7PKX0_LATCA</name>
<dbReference type="KEGG" id="lcf:108882147"/>
<dbReference type="Gene3D" id="2.60.40.10">
    <property type="entry name" value="Immunoglobulins"/>
    <property type="match status" value="1"/>
</dbReference>
<evidence type="ECO:0000259" key="5">
    <source>
        <dbReference type="PROSITE" id="PS50835"/>
    </source>
</evidence>
<dbReference type="InterPro" id="IPR003599">
    <property type="entry name" value="Ig_sub"/>
</dbReference>
<organism evidence="6 7">
    <name type="scientific">Lates calcarifer</name>
    <name type="common">Barramundi</name>
    <name type="synonym">Holocentrus calcarifer</name>
    <dbReference type="NCBI Taxonomy" id="8187"/>
    <lineage>
        <taxon>Eukaryota</taxon>
        <taxon>Metazoa</taxon>
        <taxon>Chordata</taxon>
        <taxon>Craniata</taxon>
        <taxon>Vertebrata</taxon>
        <taxon>Euteleostomi</taxon>
        <taxon>Actinopterygii</taxon>
        <taxon>Neopterygii</taxon>
        <taxon>Teleostei</taxon>
        <taxon>Neoteleostei</taxon>
        <taxon>Acanthomorphata</taxon>
        <taxon>Carangaria</taxon>
        <taxon>Carangaria incertae sedis</taxon>
        <taxon>Centropomidae</taxon>
        <taxon>Lates</taxon>
    </lineage>
</organism>
<evidence type="ECO:0000256" key="2">
    <source>
        <dbReference type="ARBA" id="ARBA00022692"/>
    </source>
</evidence>
<dbReference type="InterPro" id="IPR050671">
    <property type="entry name" value="CD300_family_receptors"/>
</dbReference>
<evidence type="ECO:0000313" key="7">
    <source>
        <dbReference type="RefSeq" id="XP_018529986.1"/>
    </source>
</evidence>
<dbReference type="PANTHER" id="PTHR11860">
    <property type="entry name" value="POLYMERIC-IMMUNOGLOBULIN RECEPTOR"/>
    <property type="match status" value="1"/>
</dbReference>
<keyword evidence="4" id="KW-1133">Transmembrane helix</keyword>
<evidence type="ECO:0000256" key="4">
    <source>
        <dbReference type="SAM" id="Phobius"/>
    </source>
</evidence>
<dbReference type="SUPFAM" id="SSF48726">
    <property type="entry name" value="Immunoglobulin"/>
    <property type="match status" value="1"/>
</dbReference>
<sequence length="193" mass="21533">MRTTGIFIGFFDATVLCLIWLTKYTVDSIQLSAPEAVTAAYGGSVTVACQYDQQYRENTKYWCKGAVYEFCVIVVKTPKNRPNNRSLISDDKEAGVFTVTMTSLRYSDANVYWCVISQSGRNINTRVRLYVTHTVATSTTATTPTSASPTLEHDVISWWATLRWILFILILCCLVSTHIALCKENTSAATISL</sequence>
<dbReference type="InterPro" id="IPR036179">
    <property type="entry name" value="Ig-like_dom_sf"/>
</dbReference>
<dbReference type="RefSeq" id="XP_018529986.1">
    <property type="nucleotide sequence ID" value="XM_018674470.2"/>
</dbReference>
<feature type="transmembrane region" description="Helical" evidence="4">
    <location>
        <begin position="6"/>
        <end position="22"/>
    </location>
</feature>
<dbReference type="Proteomes" id="UP000694890">
    <property type="component" value="Linkage group LG6"/>
</dbReference>